<proteinExistence type="predicted"/>
<accession>A0A1S6U678</accession>
<dbReference type="Proteomes" id="UP000190868">
    <property type="component" value="Chromosome"/>
</dbReference>
<reference evidence="2" key="1">
    <citation type="submission" date="2016-09" db="EMBL/GenBank/DDBJ databases">
        <title>Comparative genomics of the Campylobacter concisus group.</title>
        <authorList>
            <person name="Miller W.G."/>
            <person name="Yee E."/>
            <person name="Chapman M.H."/>
            <person name="Huynh S."/>
            <person name="Bono J.L."/>
            <person name="On S.L.W."/>
            <person name="StLeger J."/>
            <person name="Foster G."/>
            <person name="Parker C.T."/>
        </authorList>
    </citation>
    <scope>NUCLEOTIDE SEQUENCE [LARGE SCALE GENOMIC DNA]</scope>
    <source>
        <strain evidence="2">RM18021</strain>
    </source>
</reference>
<dbReference type="GeneID" id="56565980"/>
<dbReference type="AlphaFoldDB" id="A0A1S6U678"/>
<name>A0A1S6U678_9BACT</name>
<evidence type="ECO:0000313" key="2">
    <source>
        <dbReference type="Proteomes" id="UP000190868"/>
    </source>
</evidence>
<evidence type="ECO:0000313" key="1">
    <source>
        <dbReference type="EMBL" id="AQW87189.1"/>
    </source>
</evidence>
<dbReference type="RefSeq" id="WP_078422894.1">
    <property type="nucleotide sequence ID" value="NZ_CP017018.1"/>
</dbReference>
<sequence>MNEKVLIKDIKGLDFKCNTCGLNLSYILDTQQTFINECPNCGAEWLPAQLNIENVRNLKSIFKVLSKIAGADISLSFEKEK</sequence>
<gene>
    <name evidence="1" type="ORF">CPIN18021_0343</name>
</gene>
<keyword evidence="2" id="KW-1185">Reference proteome</keyword>
<protein>
    <submittedName>
        <fullName evidence="1">Uncharacterized protein</fullName>
    </submittedName>
</protein>
<dbReference type="KEGG" id="cpin:CPIN18020_0342"/>
<organism evidence="1 2">
    <name type="scientific">Campylobacter pinnipediorum subsp. caledonicus</name>
    <dbReference type="NCBI Taxonomy" id="1874362"/>
    <lineage>
        <taxon>Bacteria</taxon>
        <taxon>Pseudomonadati</taxon>
        <taxon>Campylobacterota</taxon>
        <taxon>Epsilonproteobacteria</taxon>
        <taxon>Campylobacterales</taxon>
        <taxon>Campylobacteraceae</taxon>
        <taxon>Campylobacter</taxon>
    </lineage>
</organism>
<dbReference type="EMBL" id="CP017258">
    <property type="protein sequence ID" value="AQW87189.1"/>
    <property type="molecule type" value="Genomic_DNA"/>
</dbReference>